<dbReference type="KEGG" id="cbu:CBU_1987a"/>
<proteinExistence type="predicted"/>
<dbReference type="RefSeq" id="WP_010958583.1">
    <property type="nucleotide sequence ID" value="NC_002971.4"/>
</dbReference>
<keyword evidence="2" id="KW-1185">Reference proteome</keyword>
<evidence type="ECO:0000313" key="1">
    <source>
        <dbReference type="EMBL" id="ACI15336.1"/>
    </source>
</evidence>
<protein>
    <submittedName>
        <fullName evidence="1">Uncharacterized protein</fullName>
    </submittedName>
</protein>
<accession>B5QSH2</accession>
<dbReference type="AlphaFoldDB" id="B5QSH2"/>
<dbReference type="Proteomes" id="UP000002671">
    <property type="component" value="Chromosome"/>
</dbReference>
<gene>
    <name evidence="1" type="ORF">CBU_1987a</name>
</gene>
<dbReference type="STRING" id="227377.CBU_1987a"/>
<reference evidence="1 2" key="1">
    <citation type="journal article" date="2003" name="Proc. Natl. Acad. Sci. U.S.A.">
        <title>Complete genome sequence of the Q-fever pathogen, Coxiella burnetii.</title>
        <authorList>
            <person name="Seshadri R."/>
            <person name="Paulsen I.T."/>
            <person name="Eisen J.A."/>
            <person name="Read T.D."/>
            <person name="Nelson K.E."/>
            <person name="Nelson W.C."/>
            <person name="Ward N.L."/>
            <person name="Tettelin H."/>
            <person name="Davidsen T.M."/>
            <person name="Beanan M.J."/>
            <person name="Deboy R.T."/>
            <person name="Daugherty S.C."/>
            <person name="Brinkac L.M."/>
            <person name="Madupu R."/>
            <person name="Dodson R.J."/>
            <person name="Khouri H.M."/>
            <person name="Lee K.H."/>
            <person name="Carty H.A."/>
            <person name="Scanlan D."/>
            <person name="Heinzen R.A."/>
            <person name="Thompson H.A."/>
            <person name="Samuel J.E."/>
            <person name="Fraser C.M."/>
            <person name="Heidelberg J.F."/>
        </authorList>
    </citation>
    <scope>NUCLEOTIDE SEQUENCE [LARGE SCALE GENOMIC DNA]</scope>
    <source>
        <strain evidence="2">RSA 493 / Nine Mile phase I</strain>
    </source>
</reference>
<name>B5QSH2_COXBU</name>
<sequence length="44" mass="5007">MRSPTKRKTTMIMKSTSITSSIHRYVAKGILPATELLKFNEIIL</sequence>
<dbReference type="RefSeq" id="YP_002333045.1">
    <property type="nucleotide sequence ID" value="NC_002971.4"/>
</dbReference>
<dbReference type="EMBL" id="AE016828">
    <property type="protein sequence ID" value="ACI15336.1"/>
    <property type="molecule type" value="Genomic_DNA"/>
</dbReference>
<dbReference type="HOGENOM" id="CLU_217903_0_0_6"/>
<reference evidence="1 2" key="2">
    <citation type="journal article" date="2009" name="Infect. Immun.">
        <title>Comparative genomics reveal extensive transposon-mediated genomic plasticity and diversity among potential effector proteins within the genus Coxiella.</title>
        <authorList>
            <person name="Beare P.A."/>
            <person name="Unsworth N."/>
            <person name="Andoh M."/>
            <person name="Voth D.E."/>
            <person name="Omsland A."/>
            <person name="Gilk S.D."/>
            <person name="Williams K.P."/>
            <person name="Sobral B.W."/>
            <person name="Kupko J.J.III."/>
            <person name="Porcella S.F."/>
            <person name="Samuel J.E."/>
            <person name="Heinzen R.A."/>
        </authorList>
    </citation>
    <scope>NUCLEOTIDE SEQUENCE [LARGE SCALE GENOMIC DNA]</scope>
    <source>
        <strain evidence="2">RSA 493 / Nine Mile phase I</strain>
    </source>
</reference>
<evidence type="ECO:0000313" key="2">
    <source>
        <dbReference type="Proteomes" id="UP000002671"/>
    </source>
</evidence>
<dbReference type="GeneID" id="7065909"/>
<dbReference type="EnsemblBacteria" id="ACI15336">
    <property type="protein sequence ID" value="ACI15336"/>
    <property type="gene ID" value="CBU_1987a"/>
</dbReference>
<organism evidence="1 2">
    <name type="scientific">Coxiella burnetii (strain RSA 493 / Nine Mile phase I)</name>
    <dbReference type="NCBI Taxonomy" id="227377"/>
    <lineage>
        <taxon>Bacteria</taxon>
        <taxon>Pseudomonadati</taxon>
        <taxon>Pseudomonadota</taxon>
        <taxon>Gammaproteobacteria</taxon>
        <taxon>Legionellales</taxon>
        <taxon>Coxiellaceae</taxon>
        <taxon>Coxiella</taxon>
    </lineage>
</organism>